<organism evidence="1 2">
    <name type="scientific">Solanum commersonii</name>
    <name type="common">Commerson's wild potato</name>
    <name type="synonym">Commerson's nightshade</name>
    <dbReference type="NCBI Taxonomy" id="4109"/>
    <lineage>
        <taxon>Eukaryota</taxon>
        <taxon>Viridiplantae</taxon>
        <taxon>Streptophyta</taxon>
        <taxon>Embryophyta</taxon>
        <taxon>Tracheophyta</taxon>
        <taxon>Spermatophyta</taxon>
        <taxon>Magnoliopsida</taxon>
        <taxon>eudicotyledons</taxon>
        <taxon>Gunneridae</taxon>
        <taxon>Pentapetalae</taxon>
        <taxon>asterids</taxon>
        <taxon>lamiids</taxon>
        <taxon>Solanales</taxon>
        <taxon>Solanaceae</taxon>
        <taxon>Solanoideae</taxon>
        <taxon>Solaneae</taxon>
        <taxon>Solanum</taxon>
    </lineage>
</organism>
<comment type="caution">
    <text evidence="1">The sequence shown here is derived from an EMBL/GenBank/DDBJ whole genome shotgun (WGS) entry which is preliminary data.</text>
</comment>
<dbReference type="InterPro" id="IPR032675">
    <property type="entry name" value="LRR_dom_sf"/>
</dbReference>
<dbReference type="Gene3D" id="3.80.10.10">
    <property type="entry name" value="Ribonuclease Inhibitor"/>
    <property type="match status" value="1"/>
</dbReference>
<dbReference type="EMBL" id="JACXVP010000006">
    <property type="protein sequence ID" value="KAG5598787.1"/>
    <property type="molecule type" value="Genomic_DNA"/>
</dbReference>
<reference evidence="1 2" key="1">
    <citation type="submission" date="2020-09" db="EMBL/GenBank/DDBJ databases">
        <title>De no assembly of potato wild relative species, Solanum commersonii.</title>
        <authorList>
            <person name="Cho K."/>
        </authorList>
    </citation>
    <scope>NUCLEOTIDE SEQUENCE [LARGE SCALE GENOMIC DNA]</scope>
    <source>
        <strain evidence="1">LZ3.2</strain>
        <tissue evidence="1">Leaf</tissue>
    </source>
</reference>
<name>A0A9J5YDG4_SOLCO</name>
<keyword evidence="2" id="KW-1185">Reference proteome</keyword>
<proteinExistence type="predicted"/>
<accession>A0A9J5YDG4</accession>
<dbReference type="AlphaFoldDB" id="A0A9J5YDG4"/>
<evidence type="ECO:0000313" key="1">
    <source>
        <dbReference type="EMBL" id="KAG5598787.1"/>
    </source>
</evidence>
<dbReference type="Proteomes" id="UP000824120">
    <property type="component" value="Chromosome 6"/>
</dbReference>
<evidence type="ECO:0000313" key="2">
    <source>
        <dbReference type="Proteomes" id="UP000824120"/>
    </source>
</evidence>
<sequence length="87" mass="9562">MSLQAHLTVLDLSDMENLVAFSSSIGMLKGLVMLDVSWCSKPRSLPEEIGPSYPRKGTISQSKLLRKLFGLTKSSYHAKHLIVLSSS</sequence>
<dbReference type="OrthoDB" id="1110401at2759"/>
<gene>
    <name evidence="1" type="ORF">H5410_030157</name>
</gene>
<protein>
    <submittedName>
        <fullName evidence="1">Uncharacterized protein</fullName>
    </submittedName>
</protein>